<name>A0ACB1B948_MELEN</name>
<accession>A0ACB1B948</accession>
<comment type="caution">
    <text evidence="1">The sequence shown here is derived from an EMBL/GenBank/DDBJ whole genome shotgun (WGS) entry which is preliminary data.</text>
</comment>
<evidence type="ECO:0000313" key="1">
    <source>
        <dbReference type="EMBL" id="CAK5129956.1"/>
    </source>
</evidence>
<sequence length="592" mass="67579">MLNRLIIFLFLIFKFVEGHIILTFPEARYPPFDFLDNRRTLGPCGVPKSERSNLIGFTFKMFNLGQLTSFQVGRNYNISWHLAKTPQRNENVKIRLLDYKGNELESERVPLLLGHGVTARQMASAVQQSVEIRFPVECRNCTLLIEKIKAQTNNDNSSFERSCAEVDISNTAPMNCFGNGIWEDEGSSGSCQCSHGFSGQYCQYKDDCADDLECGPNGKCVADAIRQGHKSCFCQFGFFGTNCERNCYSSKTLNTEETDEGDRLHWRLVGNQLEIILDFWTTHLHKWIGLGWRPLQIPPSCRLFPQMISSLEQKNVQTSGFSREWLEQPLHPMECVDMIMGSIREGNLLHIEDLYSRDMSSPLRDSLLDGEESLSAAYGLQTGNRSLLMLRRLISEIEPTDHPLGPGKIFLLYAKGESKIGRDEKYKSENDYQWKYHGSESTNRGHIEIEFVNQSQMNQIRVPLIHFDHSTENRHNNDGKDPNITTNHPMEKHLQKNEKILMKNLTSSSNFSSFVANEHLIVDIPTAVVASNSLEVERQNEDDDISSIEREKDVQDENEQNSSSSLPSILKFEIIRILVSAFLMVNLIVYII</sequence>
<dbReference type="Proteomes" id="UP001497535">
    <property type="component" value="Unassembled WGS sequence"/>
</dbReference>
<evidence type="ECO:0000313" key="2">
    <source>
        <dbReference type="Proteomes" id="UP001497535"/>
    </source>
</evidence>
<reference evidence="1" key="1">
    <citation type="submission" date="2023-11" db="EMBL/GenBank/DDBJ databases">
        <authorList>
            <person name="Poullet M."/>
        </authorList>
    </citation>
    <scope>NUCLEOTIDE SEQUENCE</scope>
    <source>
        <strain evidence="1">E1834</strain>
    </source>
</reference>
<proteinExistence type="predicted"/>
<keyword evidence="2" id="KW-1185">Reference proteome</keyword>
<gene>
    <name evidence="1" type="ORF">MENTE1834_LOCUS49306</name>
</gene>
<dbReference type="EMBL" id="CAVMJV010000348">
    <property type="protein sequence ID" value="CAK5129956.1"/>
    <property type="molecule type" value="Genomic_DNA"/>
</dbReference>
<protein>
    <submittedName>
        <fullName evidence="1">Uncharacterized protein</fullName>
    </submittedName>
</protein>
<organism evidence="1 2">
    <name type="scientific">Meloidogyne enterolobii</name>
    <name type="common">Root-knot nematode worm</name>
    <name type="synonym">Meloidogyne mayaguensis</name>
    <dbReference type="NCBI Taxonomy" id="390850"/>
    <lineage>
        <taxon>Eukaryota</taxon>
        <taxon>Metazoa</taxon>
        <taxon>Ecdysozoa</taxon>
        <taxon>Nematoda</taxon>
        <taxon>Chromadorea</taxon>
        <taxon>Rhabditida</taxon>
        <taxon>Tylenchina</taxon>
        <taxon>Tylenchomorpha</taxon>
        <taxon>Tylenchoidea</taxon>
        <taxon>Meloidogynidae</taxon>
        <taxon>Meloidogyninae</taxon>
        <taxon>Meloidogyne</taxon>
    </lineage>
</organism>